<evidence type="ECO:0000259" key="8">
    <source>
        <dbReference type="PROSITE" id="PS50960"/>
    </source>
</evidence>
<dbReference type="GO" id="GO:0003677">
    <property type="term" value="F:DNA binding"/>
    <property type="evidence" value="ECO:0007669"/>
    <property type="project" value="UniProtKB-UniRule"/>
</dbReference>
<evidence type="ECO:0000256" key="2">
    <source>
        <dbReference type="ARBA" id="ARBA00023015"/>
    </source>
</evidence>
<dbReference type="PANTHER" id="PTHR21545">
    <property type="entry name" value="TRANSCRIPTION FACTOR MLR1/2"/>
    <property type="match status" value="1"/>
</dbReference>
<dbReference type="Proteomes" id="UP000046395">
    <property type="component" value="Unassembled WGS sequence"/>
</dbReference>
<dbReference type="WBParaSite" id="TMUE_3000013885.1">
    <property type="protein sequence ID" value="TMUE_3000013885.1"/>
    <property type="gene ID" value="WBGene00292546"/>
</dbReference>
<reference evidence="10" key="1">
    <citation type="submission" date="2019-12" db="UniProtKB">
        <authorList>
            <consortium name="WormBaseParasite"/>
        </authorList>
    </citation>
    <scope>IDENTIFICATION</scope>
</reference>
<feature type="compositionally biased region" description="Polar residues" evidence="7">
    <location>
        <begin position="739"/>
        <end position="762"/>
    </location>
</feature>
<organism evidence="9 10">
    <name type="scientific">Trichuris muris</name>
    <name type="common">Mouse whipworm</name>
    <dbReference type="NCBI Taxonomy" id="70415"/>
    <lineage>
        <taxon>Eukaryota</taxon>
        <taxon>Metazoa</taxon>
        <taxon>Ecdysozoa</taxon>
        <taxon>Nematoda</taxon>
        <taxon>Enoplea</taxon>
        <taxon>Dorylaimia</taxon>
        <taxon>Trichinellida</taxon>
        <taxon>Trichuridae</taxon>
        <taxon>Trichuris</taxon>
    </lineage>
</organism>
<feature type="region of interest" description="Disordered" evidence="7">
    <location>
        <begin position="340"/>
        <end position="366"/>
    </location>
</feature>
<feature type="compositionally biased region" description="Low complexity" evidence="7">
    <location>
        <begin position="173"/>
        <end position="185"/>
    </location>
</feature>
<feature type="compositionally biased region" description="Basic and acidic residues" evidence="7">
    <location>
        <begin position="340"/>
        <end position="351"/>
    </location>
</feature>
<proteinExistence type="predicted"/>
<dbReference type="FunFam" id="1.10.10.60:FF:000019">
    <property type="entry name" value="Ligand-dependent corepressor isoform 1"/>
    <property type="match status" value="1"/>
</dbReference>
<evidence type="ECO:0000256" key="7">
    <source>
        <dbReference type="SAM" id="MobiDB-lite"/>
    </source>
</evidence>
<dbReference type="GO" id="GO:0006357">
    <property type="term" value="P:regulation of transcription by RNA polymerase II"/>
    <property type="evidence" value="ECO:0007669"/>
    <property type="project" value="TreeGrafter"/>
</dbReference>
<dbReference type="STRING" id="70415.A0A5S6R316"/>
<dbReference type="PROSITE" id="PS50960">
    <property type="entry name" value="HTH_PSQ"/>
    <property type="match status" value="2"/>
</dbReference>
<dbReference type="InterPro" id="IPR009057">
    <property type="entry name" value="Homeodomain-like_sf"/>
</dbReference>
<feature type="DNA-binding region" description="H-T-H motif" evidence="6">
    <location>
        <begin position="629"/>
        <end position="649"/>
    </location>
</feature>
<dbReference type="SUPFAM" id="SSF46689">
    <property type="entry name" value="Homeodomain-like"/>
    <property type="match status" value="2"/>
</dbReference>
<dbReference type="Pfam" id="PF05225">
    <property type="entry name" value="HTH_psq"/>
    <property type="match status" value="2"/>
</dbReference>
<keyword evidence="4" id="KW-0804">Transcription</keyword>
<dbReference type="PANTHER" id="PTHR21545:SF13">
    <property type="entry name" value="ECDYSONE-INDUCED PROTEIN 93F, ISOFORM C"/>
    <property type="match status" value="1"/>
</dbReference>
<feature type="compositionally biased region" description="Basic and acidic residues" evidence="7">
    <location>
        <begin position="159"/>
        <end position="168"/>
    </location>
</feature>
<comment type="subcellular location">
    <subcellularLocation>
        <location evidence="1 6">Nucleus</location>
    </subcellularLocation>
</comment>
<evidence type="ECO:0000256" key="1">
    <source>
        <dbReference type="ARBA" id="ARBA00004123"/>
    </source>
</evidence>
<sequence>MRPPVLEMPSACQGTLGASRRLITRLIQKLAGRRPVRGDTTLVLTAFKRSTCQVAVAESSLLPITDATCGRGLRLVGALPAWSVQFRRKVIVSTLLLLMSMNNNSSCKQQQCLMERRNRCRQLQRWNKSLLVLLGVEQVCQRLLEQSGWHHSNAPTGRDSSRCLESPHRQQQRQRQQVAEESSSPSPAPADWDPNESCYLCQERHDDPMDQNDLSSPSSSFDRSPAKSTALAEEQLERMATSLPLLPQENVNSVAHHWPNGAAYPLWPVLPLYVTDQFAQSGAALASLQHPAALPAGGNLMDGFACGAVSKERPFYATLSLGAVSDQPLDLSLKRRTLPRCRDGMDNEHSPKVVSSSALNSNNSRRSYSKEDLEAAVLDIRSGRLGTRRASVIYGVPRSTLRNKIHKLEVACGSMMGASKGAHKTGSGSQTVVKCSQGIGDQGRFEPLQVSETAAVLPSISPNEHQQPDQHHSGANRTLQELALQVCASQLNSAFELHANQRAALSLPTGSDLLGVVGMEQSMPSVFLGAAGMEAVRSATRSAVVQAVNDIYGNSRSVTPLADMVQKPIPYVAIPTNDCALASTDVAHFCGLEDPNSKKLRRKRGQYRKYDKNALALAVQSVRKGEMSVHKAGSFYGVPHSTLEYKVKERNLLRAKKQAEAAAAARSLFNGVVKASAINGEQSGEFVAAMPNFQCENSNTTIHSSVSLPTKVVGDDLLPIVVNSVDPNDQLRREYGSAPLNSVQKDMNGTTAEDSGQQDSVTQWRKVRRKKGVPKKVIMLDTSSYGTDADAVPLTTTN</sequence>
<dbReference type="InterPro" id="IPR007889">
    <property type="entry name" value="HTH_Psq"/>
</dbReference>
<feature type="compositionally biased region" description="Low complexity" evidence="7">
    <location>
        <begin position="355"/>
        <end position="366"/>
    </location>
</feature>
<evidence type="ECO:0000256" key="6">
    <source>
        <dbReference type="PROSITE-ProRule" id="PRU00320"/>
    </source>
</evidence>
<feature type="domain" description="HTH psq-type" evidence="8">
    <location>
        <begin position="601"/>
        <end position="653"/>
    </location>
</feature>
<keyword evidence="3 6" id="KW-0238">DNA-binding</keyword>
<protein>
    <submittedName>
        <fullName evidence="10">HTH psq-type domain-containing protein</fullName>
    </submittedName>
</protein>
<dbReference type="GO" id="GO:0005634">
    <property type="term" value="C:nucleus"/>
    <property type="evidence" value="ECO:0007669"/>
    <property type="project" value="UniProtKB-SubCell"/>
</dbReference>
<evidence type="ECO:0000256" key="5">
    <source>
        <dbReference type="ARBA" id="ARBA00023242"/>
    </source>
</evidence>
<evidence type="ECO:0000256" key="4">
    <source>
        <dbReference type="ARBA" id="ARBA00023163"/>
    </source>
</evidence>
<keyword evidence="5 6" id="KW-0539">Nucleus</keyword>
<feature type="compositionally biased region" description="Low complexity" evidence="7">
    <location>
        <begin position="215"/>
        <end position="228"/>
    </location>
</feature>
<feature type="DNA-binding region" description="H-T-H motif" evidence="6">
    <location>
        <begin position="387"/>
        <end position="407"/>
    </location>
</feature>
<feature type="region of interest" description="Disordered" evidence="7">
    <location>
        <begin position="150"/>
        <end position="230"/>
    </location>
</feature>
<evidence type="ECO:0000313" key="9">
    <source>
        <dbReference type="Proteomes" id="UP000046395"/>
    </source>
</evidence>
<name>A0A5S6R316_TRIMR</name>
<evidence type="ECO:0000256" key="3">
    <source>
        <dbReference type="ARBA" id="ARBA00023125"/>
    </source>
</evidence>
<keyword evidence="2" id="KW-0805">Transcription regulation</keyword>
<evidence type="ECO:0000313" key="10">
    <source>
        <dbReference type="WBParaSite" id="TMUE_3000013885.1"/>
    </source>
</evidence>
<dbReference type="AlphaFoldDB" id="A0A5S6R316"/>
<accession>A0A5S6R316</accession>
<feature type="domain" description="HTH psq-type" evidence="8">
    <location>
        <begin position="359"/>
        <end position="411"/>
    </location>
</feature>
<feature type="region of interest" description="Disordered" evidence="7">
    <location>
        <begin position="738"/>
        <end position="762"/>
    </location>
</feature>
<keyword evidence="9" id="KW-1185">Reference proteome</keyword>
<dbReference type="Gene3D" id="1.10.10.60">
    <property type="entry name" value="Homeodomain-like"/>
    <property type="match status" value="2"/>
</dbReference>